<keyword evidence="2" id="KW-0812">Transmembrane</keyword>
<evidence type="ECO:0000256" key="1">
    <source>
        <dbReference type="SAM" id="MobiDB-lite"/>
    </source>
</evidence>
<accession>A0A212EMF7</accession>
<keyword evidence="2" id="KW-0472">Membrane</keyword>
<gene>
    <name evidence="3" type="ORF">KGM_202580</name>
</gene>
<dbReference type="EMBL" id="AGBW02013852">
    <property type="protein sequence ID" value="OWR42656.1"/>
    <property type="molecule type" value="Genomic_DNA"/>
</dbReference>
<feature type="transmembrane region" description="Helical" evidence="2">
    <location>
        <begin position="68"/>
        <end position="87"/>
    </location>
</feature>
<dbReference type="InParanoid" id="A0A212EMF7"/>
<dbReference type="KEGG" id="dpl:KGM_202580"/>
<proteinExistence type="predicted"/>
<dbReference type="Pfam" id="PF15868">
    <property type="entry name" value="MBF2"/>
    <property type="match status" value="1"/>
</dbReference>
<name>A0A212EMF7_DANPL</name>
<evidence type="ECO:0000256" key="2">
    <source>
        <dbReference type="SAM" id="Phobius"/>
    </source>
</evidence>
<dbReference type="InterPro" id="IPR031734">
    <property type="entry name" value="MBF2"/>
</dbReference>
<evidence type="ECO:0000313" key="4">
    <source>
        <dbReference type="Proteomes" id="UP000007151"/>
    </source>
</evidence>
<keyword evidence="4" id="KW-1185">Reference proteome</keyword>
<dbReference type="Proteomes" id="UP000007151">
    <property type="component" value="Unassembled WGS sequence"/>
</dbReference>
<evidence type="ECO:0000313" key="3">
    <source>
        <dbReference type="EMBL" id="OWR42656.1"/>
    </source>
</evidence>
<reference evidence="3 4" key="1">
    <citation type="journal article" date="2011" name="Cell">
        <title>The monarch butterfly genome yields insights into long-distance migration.</title>
        <authorList>
            <person name="Zhan S."/>
            <person name="Merlin C."/>
            <person name="Boore J.L."/>
            <person name="Reppert S.M."/>
        </authorList>
    </citation>
    <scope>NUCLEOTIDE SEQUENCE [LARGE SCALE GENOMIC DNA]</scope>
    <source>
        <strain evidence="3">F-2</strain>
    </source>
</reference>
<comment type="caution">
    <text evidence="3">The sequence shown here is derived from an EMBL/GenBank/DDBJ whole genome shotgun (WGS) entry which is preliminary data.</text>
</comment>
<keyword evidence="2" id="KW-1133">Transmembrane helix</keyword>
<sequence>MSDEEIIKEISGYTTINQEGDDEVIATTPQVKAEDAITGSELGLEWAEENHAYYNELLFLRRLRDRALINNIFLFILFAFAVNGAVIKTTNTTRTNLNIGFVSPNDLLLQRTYIHQPARPNAIQYQDYVYRGGYSTRISGVYVNEVGYTQYANAWIVRGGIGYNNVTVRIQSARGGGYYYQIDVWGRYKYSEFFKLYTRFWQEIRLRRRHSHGRTNKGRSVVVTIESRGKDLGKKNRGTTKPVPLASFAAFAGDRCATGFVKIKGKGITFYRTMKWHVVFAVTISIQILILKPVGARDISAGRLHQGHRGLEDGETDSDGARNVSGHKRSDKNSTVKYGAKDYSREGQTIVEAAFMIGNKCATGFAKIHGICAFID</sequence>
<dbReference type="AlphaFoldDB" id="A0A212EMF7"/>
<protein>
    <submittedName>
        <fullName evidence="3">REPAT38 protein</fullName>
    </submittedName>
</protein>
<organism evidence="3 4">
    <name type="scientific">Danaus plexippus plexippus</name>
    <dbReference type="NCBI Taxonomy" id="278856"/>
    <lineage>
        <taxon>Eukaryota</taxon>
        <taxon>Metazoa</taxon>
        <taxon>Ecdysozoa</taxon>
        <taxon>Arthropoda</taxon>
        <taxon>Hexapoda</taxon>
        <taxon>Insecta</taxon>
        <taxon>Pterygota</taxon>
        <taxon>Neoptera</taxon>
        <taxon>Endopterygota</taxon>
        <taxon>Lepidoptera</taxon>
        <taxon>Glossata</taxon>
        <taxon>Ditrysia</taxon>
        <taxon>Papilionoidea</taxon>
        <taxon>Nymphalidae</taxon>
        <taxon>Danainae</taxon>
        <taxon>Danaini</taxon>
        <taxon>Danaina</taxon>
        <taxon>Danaus</taxon>
        <taxon>Danaus</taxon>
    </lineage>
</organism>
<feature type="region of interest" description="Disordered" evidence="1">
    <location>
        <begin position="307"/>
        <end position="334"/>
    </location>
</feature>